<dbReference type="Proteomes" id="UP000193067">
    <property type="component" value="Unassembled WGS sequence"/>
</dbReference>
<name>A0A1Y2I8T2_TRAC3</name>
<dbReference type="AlphaFoldDB" id="A0A1Y2I8T2"/>
<accession>A0A1Y2I8T2</accession>
<evidence type="ECO:0000313" key="2">
    <source>
        <dbReference type="Proteomes" id="UP000193067"/>
    </source>
</evidence>
<sequence>MPAQPWPTPEQWSWLTQQQPAAQEVRLTSRYTTWLNETCHKRLFGEAKKLTPEQEDAVAKAVKARRAQLGTWFNNHRTKTHANGYKRALHVREVWCREFYDGHRATVEATLAARRTELGHKPRRQETLSITRTEIDRQYSLESPEVKADVFRRWEEEKAVARATPEKVAGQDHSPEQYQQYVVRRAAGLRAHTSNAVRLTTRRFGSNGPWLLSLRLQDGASQLLPPVPFPENDGEMSSIA</sequence>
<protein>
    <submittedName>
        <fullName evidence="1">Uncharacterized protein</fullName>
    </submittedName>
</protein>
<evidence type="ECO:0000313" key="1">
    <source>
        <dbReference type="EMBL" id="OSC96311.1"/>
    </source>
</evidence>
<proteinExistence type="predicted"/>
<dbReference type="OrthoDB" id="2803524at2759"/>
<dbReference type="STRING" id="1353009.A0A1Y2I8T2"/>
<gene>
    <name evidence="1" type="ORF">PYCCODRAFT_1448553</name>
</gene>
<keyword evidence="2" id="KW-1185">Reference proteome</keyword>
<reference evidence="1 2" key="1">
    <citation type="journal article" date="2015" name="Biotechnol. Biofuels">
        <title>Enhanced degradation of softwood versus hardwood by the white-rot fungus Pycnoporus coccineus.</title>
        <authorList>
            <person name="Couturier M."/>
            <person name="Navarro D."/>
            <person name="Chevret D."/>
            <person name="Henrissat B."/>
            <person name="Piumi F."/>
            <person name="Ruiz-Duenas F.J."/>
            <person name="Martinez A.T."/>
            <person name="Grigoriev I.V."/>
            <person name="Riley R."/>
            <person name="Lipzen A."/>
            <person name="Berrin J.G."/>
            <person name="Master E.R."/>
            <person name="Rosso M.N."/>
        </authorList>
    </citation>
    <scope>NUCLEOTIDE SEQUENCE [LARGE SCALE GENOMIC DNA]</scope>
    <source>
        <strain evidence="1 2">BRFM310</strain>
    </source>
</reference>
<organism evidence="1 2">
    <name type="scientific">Trametes coccinea (strain BRFM310)</name>
    <name type="common">Pycnoporus coccineus</name>
    <dbReference type="NCBI Taxonomy" id="1353009"/>
    <lineage>
        <taxon>Eukaryota</taxon>
        <taxon>Fungi</taxon>
        <taxon>Dikarya</taxon>
        <taxon>Basidiomycota</taxon>
        <taxon>Agaricomycotina</taxon>
        <taxon>Agaricomycetes</taxon>
        <taxon>Polyporales</taxon>
        <taxon>Polyporaceae</taxon>
        <taxon>Trametes</taxon>
    </lineage>
</organism>
<dbReference type="EMBL" id="KZ084191">
    <property type="protein sequence ID" value="OSC96311.1"/>
    <property type="molecule type" value="Genomic_DNA"/>
</dbReference>